<accession>C4JUJ0</accession>
<reference evidence="2" key="1">
    <citation type="journal article" date="2009" name="Genome Res.">
        <title>Comparative genomic analyses of the human fungal pathogens Coccidioides and their relatives.</title>
        <authorList>
            <person name="Sharpton T.J."/>
            <person name="Stajich J.E."/>
            <person name="Rounsley S.D."/>
            <person name="Gardner M.J."/>
            <person name="Wortman J.R."/>
            <person name="Jordar V.S."/>
            <person name="Maiti R."/>
            <person name="Kodira C.D."/>
            <person name="Neafsey D.E."/>
            <person name="Zeng Q."/>
            <person name="Hung C.-Y."/>
            <person name="McMahan C."/>
            <person name="Muszewska A."/>
            <person name="Grynberg M."/>
            <person name="Mandel M.A."/>
            <person name="Kellner E.M."/>
            <person name="Barker B.M."/>
            <person name="Galgiani J.N."/>
            <person name="Orbach M.J."/>
            <person name="Kirkland T.N."/>
            <person name="Cole G.T."/>
            <person name="Henn M.R."/>
            <person name="Birren B.W."/>
            <person name="Taylor J.W."/>
        </authorList>
    </citation>
    <scope>NUCLEOTIDE SEQUENCE [LARGE SCALE GENOMIC DNA]</scope>
    <source>
        <strain evidence="2">UAMH 1704</strain>
    </source>
</reference>
<dbReference type="Proteomes" id="UP000002058">
    <property type="component" value="Unassembled WGS sequence"/>
</dbReference>
<dbReference type="AlphaFoldDB" id="C4JUJ0"/>
<dbReference type="InParanoid" id="C4JUJ0"/>
<protein>
    <submittedName>
        <fullName evidence="1">Uncharacterized protein</fullName>
    </submittedName>
</protein>
<dbReference type="HOGENOM" id="CLU_891971_0_0_1"/>
<dbReference type="KEGG" id="ure:UREG_04793"/>
<dbReference type="EMBL" id="CH476617">
    <property type="protein sequence ID" value="EEP79951.1"/>
    <property type="molecule type" value="Genomic_DNA"/>
</dbReference>
<dbReference type="RefSeq" id="XP_002584104.1">
    <property type="nucleotide sequence ID" value="XM_002584058.1"/>
</dbReference>
<sequence>MPVVSLVELPSHGCSLYASSRNQTLYGRMMAFWSSYYCTKCWDFGESESGIFRVGIHGTLTPCSQGTVSGFCQPMRMAWVLQSCLPSSFSSPSPPKQKNPPKIMRTPGCERGPAIHEDWPANSDQDGSNSLDVAAAEAACSANQSPALRRGGYLARSVLVCEHARCTAREGKRLSAKSHRQQLLHTFTQQAQIPKPIPKCSTQSFAIGSVASLNAQGIRISAIAGLQSLLSDEKGCSGGHAPASPHLVHYLGVKPPLFATSTSPNSLSACTFSTSTISISNSLVLFYLRIQVLGSALSGLLHRLVFFTLPAA</sequence>
<dbReference type="GeneID" id="8440130"/>
<gene>
    <name evidence="1" type="ORF">UREG_04793</name>
</gene>
<dbReference type="VEuPathDB" id="FungiDB:UREG_04793"/>
<proteinExistence type="predicted"/>
<organism evidence="1 2">
    <name type="scientific">Uncinocarpus reesii (strain UAMH 1704)</name>
    <dbReference type="NCBI Taxonomy" id="336963"/>
    <lineage>
        <taxon>Eukaryota</taxon>
        <taxon>Fungi</taxon>
        <taxon>Dikarya</taxon>
        <taxon>Ascomycota</taxon>
        <taxon>Pezizomycotina</taxon>
        <taxon>Eurotiomycetes</taxon>
        <taxon>Eurotiomycetidae</taxon>
        <taxon>Onygenales</taxon>
        <taxon>Onygenaceae</taxon>
        <taxon>Uncinocarpus</taxon>
    </lineage>
</organism>
<evidence type="ECO:0000313" key="2">
    <source>
        <dbReference type="Proteomes" id="UP000002058"/>
    </source>
</evidence>
<evidence type="ECO:0000313" key="1">
    <source>
        <dbReference type="EMBL" id="EEP79951.1"/>
    </source>
</evidence>
<name>C4JUJ0_UNCRE</name>
<keyword evidence="2" id="KW-1185">Reference proteome</keyword>